<organism evidence="3 4">
    <name type="scientific">Leptolyngbya boryana NIES-2135</name>
    <dbReference type="NCBI Taxonomy" id="1973484"/>
    <lineage>
        <taxon>Bacteria</taxon>
        <taxon>Bacillati</taxon>
        <taxon>Cyanobacteriota</taxon>
        <taxon>Cyanophyceae</taxon>
        <taxon>Leptolyngbyales</taxon>
        <taxon>Leptolyngbyaceae</taxon>
        <taxon>Leptolyngbya group</taxon>
        <taxon>Leptolyngbya</taxon>
    </lineage>
</organism>
<dbReference type="Pfam" id="PF06250">
    <property type="entry name" value="YhcG_C"/>
    <property type="match status" value="1"/>
</dbReference>
<dbReference type="Pfam" id="PF17761">
    <property type="entry name" value="DUF1016_N"/>
    <property type="match status" value="1"/>
</dbReference>
<evidence type="ECO:0000313" key="3">
    <source>
        <dbReference type="EMBL" id="BAY59804.1"/>
    </source>
</evidence>
<dbReference type="Proteomes" id="UP000217895">
    <property type="component" value="Plasmid Plasmid2 dna"/>
</dbReference>
<dbReference type="EMBL" id="AP018205">
    <property type="protein sequence ID" value="BAY59804.1"/>
    <property type="molecule type" value="Genomic_DNA"/>
</dbReference>
<dbReference type="InterPro" id="IPR041527">
    <property type="entry name" value="YhcG_N"/>
</dbReference>
<name>A0A1Z4JSV4_LEPBY</name>
<dbReference type="PANTHER" id="PTHR30547:SF0">
    <property type="entry name" value="BLR8175 PROTEIN"/>
    <property type="match status" value="1"/>
</dbReference>
<dbReference type="Gene3D" id="3.40.1350.10">
    <property type="match status" value="1"/>
</dbReference>
<dbReference type="InterPro" id="IPR011856">
    <property type="entry name" value="tRNA_endonuc-like_dom_sf"/>
</dbReference>
<protein>
    <recommendedName>
        <fullName evidence="5">DUF1016 domain-containing protein</fullName>
    </recommendedName>
</protein>
<feature type="domain" description="YhcG PDDEXK nuclease" evidence="1">
    <location>
        <begin position="177"/>
        <end position="329"/>
    </location>
</feature>
<evidence type="ECO:0000259" key="1">
    <source>
        <dbReference type="Pfam" id="PF06250"/>
    </source>
</evidence>
<dbReference type="InterPro" id="IPR009362">
    <property type="entry name" value="YhcG_C"/>
</dbReference>
<evidence type="ECO:0000313" key="4">
    <source>
        <dbReference type="Proteomes" id="UP000217895"/>
    </source>
</evidence>
<proteinExistence type="predicted"/>
<keyword evidence="3" id="KW-0614">Plasmid</keyword>
<evidence type="ECO:0008006" key="5">
    <source>
        <dbReference type="Google" id="ProtNLM"/>
    </source>
</evidence>
<accession>A0A1Z4JSV4</accession>
<dbReference type="InterPro" id="IPR053148">
    <property type="entry name" value="PD-DEXK-like_domain"/>
</dbReference>
<dbReference type="PANTHER" id="PTHR30547">
    <property type="entry name" value="UNCHARACTERIZED PROTEIN YHCG-RELATED"/>
    <property type="match status" value="1"/>
</dbReference>
<reference evidence="3 4" key="1">
    <citation type="submission" date="2017-06" db="EMBL/GenBank/DDBJ databases">
        <title>Genome sequencing of cyanobaciteial culture collection at National Institute for Environmental Studies (NIES).</title>
        <authorList>
            <person name="Hirose Y."/>
            <person name="Shimura Y."/>
            <person name="Fujisawa T."/>
            <person name="Nakamura Y."/>
            <person name="Kawachi M."/>
        </authorList>
    </citation>
    <scope>NUCLEOTIDE SEQUENCE [LARGE SCALE GENOMIC DNA]</scope>
    <source>
        <strain evidence="3 4">NIES-2135</strain>
        <plasmid evidence="4">Plasmid Plasmid2 dna</plasmid>
    </source>
</reference>
<sequence length="347" mass="40076">MAKSSSLVPEGYPQLLNDLKERIRTAQVRAAVAVNRELVLLYWQIGRMILDRQAQAGWGAKVIDQLSKDLRREFPEIKGFSSRNLKYMRTFAETYPDSSIVQEVLAQITWYHNLALIEKLKTTEDRLWYAQQTIANGWSRNILVIQIETRLRDRQGKAMTNFERTLPKPQSDLANSLLKSPYSFDFLSLGREAQERDLENALVAHIRDFLLELGVGFAFVGSQYHLQVGNEDYYVDLVFYHLKLRCFVIIDLKMIEFTPEMSGKMNFYLAVVDDLLRHPDDQPTIGLILCKSKNQTIVEYALRSINRPIGVSTHEIWNSLPEQFKQSLPSIEQLELEMDAAIEDDLT</sequence>
<gene>
    <name evidence="3" type="ORF">NIES2135_66810</name>
</gene>
<geneLocation type="plasmid" evidence="3">
    <name>plasmid2</name>
</geneLocation>
<evidence type="ECO:0000259" key="2">
    <source>
        <dbReference type="Pfam" id="PF17761"/>
    </source>
</evidence>
<feature type="domain" description="YhcG N-terminal" evidence="2">
    <location>
        <begin position="18"/>
        <end position="154"/>
    </location>
</feature>
<dbReference type="AlphaFoldDB" id="A0A1Z4JSV4"/>
<dbReference type="GO" id="GO:0003676">
    <property type="term" value="F:nucleic acid binding"/>
    <property type="evidence" value="ECO:0007669"/>
    <property type="project" value="InterPro"/>
</dbReference>
<keyword evidence="4" id="KW-1185">Reference proteome</keyword>